<dbReference type="PANTHER" id="PTHR35333:SF3">
    <property type="entry name" value="BETA-LACTAMASE-TYPE TRANSPEPTIDASE FOLD CONTAINING PROTEIN"/>
    <property type="match status" value="1"/>
</dbReference>
<gene>
    <name evidence="2" type="ORF">GCM10025862_13620</name>
</gene>
<dbReference type="InterPro" id="IPR045155">
    <property type="entry name" value="Beta-lactam_cat"/>
</dbReference>
<protein>
    <recommendedName>
        <fullName evidence="1">Beta-lactamase class A catalytic domain-containing protein</fullName>
    </recommendedName>
</protein>
<dbReference type="Pfam" id="PF13354">
    <property type="entry name" value="Beta-lactamase2"/>
    <property type="match status" value="1"/>
</dbReference>
<evidence type="ECO:0000313" key="2">
    <source>
        <dbReference type="EMBL" id="GMA19341.1"/>
    </source>
</evidence>
<dbReference type="Proteomes" id="UP001157109">
    <property type="component" value="Unassembled WGS sequence"/>
</dbReference>
<accession>A0ABQ6HLR6</accession>
<dbReference type="Gene3D" id="3.40.710.10">
    <property type="entry name" value="DD-peptidase/beta-lactamase superfamily"/>
    <property type="match status" value="1"/>
</dbReference>
<dbReference type="InterPro" id="IPR012338">
    <property type="entry name" value="Beta-lactam/transpept-like"/>
</dbReference>
<keyword evidence="3" id="KW-1185">Reference proteome</keyword>
<dbReference type="SUPFAM" id="SSF56601">
    <property type="entry name" value="beta-lactamase/transpeptidase-like"/>
    <property type="match status" value="1"/>
</dbReference>
<reference evidence="3" key="1">
    <citation type="journal article" date="2019" name="Int. J. Syst. Evol. Microbiol.">
        <title>The Global Catalogue of Microorganisms (GCM) 10K type strain sequencing project: providing services to taxonomists for standard genome sequencing and annotation.</title>
        <authorList>
            <consortium name="The Broad Institute Genomics Platform"/>
            <consortium name="The Broad Institute Genome Sequencing Center for Infectious Disease"/>
            <person name="Wu L."/>
            <person name="Ma J."/>
        </authorList>
    </citation>
    <scope>NUCLEOTIDE SEQUENCE [LARGE SCALE GENOMIC DNA]</scope>
    <source>
        <strain evidence="3">NBRC 105830</strain>
    </source>
</reference>
<dbReference type="EMBL" id="BSUJ01000001">
    <property type="protein sequence ID" value="GMA19341.1"/>
    <property type="molecule type" value="Genomic_DNA"/>
</dbReference>
<evidence type="ECO:0000259" key="1">
    <source>
        <dbReference type="Pfam" id="PF13354"/>
    </source>
</evidence>
<organism evidence="2 3">
    <name type="scientific">Arsenicicoccus piscis</name>
    <dbReference type="NCBI Taxonomy" id="673954"/>
    <lineage>
        <taxon>Bacteria</taxon>
        <taxon>Bacillati</taxon>
        <taxon>Actinomycetota</taxon>
        <taxon>Actinomycetes</taxon>
        <taxon>Micrococcales</taxon>
        <taxon>Intrasporangiaceae</taxon>
        <taxon>Arsenicicoccus</taxon>
    </lineage>
</organism>
<comment type="caution">
    <text evidence="2">The sequence shown here is derived from an EMBL/GenBank/DDBJ whole genome shotgun (WGS) entry which is preliminary data.</text>
</comment>
<name>A0ABQ6HLR6_9MICO</name>
<feature type="domain" description="Beta-lactamase class A catalytic" evidence="1">
    <location>
        <begin position="8"/>
        <end position="210"/>
    </location>
</feature>
<proteinExistence type="predicted"/>
<dbReference type="InterPro" id="IPR000871">
    <property type="entry name" value="Beta-lactam_class-A"/>
</dbReference>
<sequence>MQVCAEQGVVAGFDADRVVSAASLVKVPILVALLREVDAGRARLDQSVALPPVAERVGGSGALALLPSVEELTIGELLRLMVVLSDNDAGNLMLDYLGLDRITATAREIGMQHTVVGRRFMDSAAAEDGRDNHTTAGDMAGLLAAVRAGVVLGQRSTQLVRDLLAEQQHAVGITALLPDHVWHGSKPGDLPGVRHDIALIETGGRWATVACVATEMYDRRHGADYSISVLPALSAVGEAVLGYLETEPVRPD</sequence>
<dbReference type="PANTHER" id="PTHR35333">
    <property type="entry name" value="BETA-LACTAMASE"/>
    <property type="match status" value="1"/>
</dbReference>
<evidence type="ECO:0000313" key="3">
    <source>
        <dbReference type="Proteomes" id="UP001157109"/>
    </source>
</evidence>